<reference evidence="2 3" key="1">
    <citation type="submission" date="2018-01" db="EMBL/GenBank/DDBJ databases">
        <title>Genomic Encyclopedia of Archaeal and Bacterial Type Strains, Phase II (KMG-II): from individual species to whole genera.</title>
        <authorList>
            <person name="Goeker M."/>
        </authorList>
    </citation>
    <scope>NUCLEOTIDE SEQUENCE [LARGE SCALE GENOMIC DNA]</scope>
    <source>
        <strain evidence="2 3">DSM 12048</strain>
    </source>
</reference>
<feature type="signal peptide" evidence="1">
    <location>
        <begin position="1"/>
        <end position="21"/>
    </location>
</feature>
<organism evidence="2 3">
    <name type="scientific">Albidovulum inexpectatum</name>
    <dbReference type="NCBI Taxonomy" id="196587"/>
    <lineage>
        <taxon>Bacteria</taxon>
        <taxon>Pseudomonadati</taxon>
        <taxon>Pseudomonadota</taxon>
        <taxon>Alphaproteobacteria</taxon>
        <taxon>Rhodobacterales</taxon>
        <taxon>Paracoccaceae</taxon>
        <taxon>Albidovulum</taxon>
    </lineage>
</organism>
<protein>
    <recommendedName>
        <fullName evidence="4">Beta-barrel assembly complex subunit BamF</fullName>
    </recommendedName>
</protein>
<dbReference type="PROSITE" id="PS51257">
    <property type="entry name" value="PROKAR_LIPOPROTEIN"/>
    <property type="match status" value="1"/>
</dbReference>
<keyword evidence="3" id="KW-1185">Reference proteome</keyword>
<evidence type="ECO:0000256" key="1">
    <source>
        <dbReference type="SAM" id="SignalP"/>
    </source>
</evidence>
<gene>
    <name evidence="2" type="ORF">LV82_02103</name>
</gene>
<evidence type="ECO:0008006" key="4">
    <source>
        <dbReference type="Google" id="ProtNLM"/>
    </source>
</evidence>
<evidence type="ECO:0000313" key="2">
    <source>
        <dbReference type="EMBL" id="PPB80229.1"/>
    </source>
</evidence>
<dbReference type="EMBL" id="PRDS01000006">
    <property type="protein sequence ID" value="PPB80229.1"/>
    <property type="molecule type" value="Genomic_DNA"/>
</dbReference>
<proteinExistence type="predicted"/>
<name>A0A2S5JFM4_9RHOB</name>
<sequence>MPRKFILTCLLFMLTGCSVPGARKETGAPWPRLVPLSDIEQAAPATPADDPTGLLDRAAALKARAASLQGESN</sequence>
<comment type="caution">
    <text evidence="2">The sequence shown here is derived from an EMBL/GenBank/DDBJ whole genome shotgun (WGS) entry which is preliminary data.</text>
</comment>
<accession>A0A2S5JFM4</accession>
<dbReference type="RefSeq" id="WP_104071452.1">
    <property type="nucleotide sequence ID" value="NZ_PRDS01000006.1"/>
</dbReference>
<dbReference type="Proteomes" id="UP000239736">
    <property type="component" value="Unassembled WGS sequence"/>
</dbReference>
<keyword evidence="1" id="KW-0732">Signal</keyword>
<feature type="chain" id="PRO_5015517843" description="Beta-barrel assembly complex subunit BamF" evidence="1">
    <location>
        <begin position="22"/>
        <end position="73"/>
    </location>
</feature>
<evidence type="ECO:0000313" key="3">
    <source>
        <dbReference type="Proteomes" id="UP000239736"/>
    </source>
</evidence>
<dbReference type="AlphaFoldDB" id="A0A2S5JFM4"/>